<keyword evidence="3" id="KW-0964">Secreted</keyword>
<dbReference type="InterPro" id="IPR018511">
    <property type="entry name" value="Hemolysin-typ_Ca-bd_CS"/>
</dbReference>
<keyword evidence="4" id="KW-0677">Repeat</keyword>
<comment type="subcellular location">
    <subcellularLocation>
        <location evidence="2">Secreted</location>
    </subcellularLocation>
</comment>
<dbReference type="EMBL" id="JACIJM010000012">
    <property type="protein sequence ID" value="MBB5723637.1"/>
    <property type="molecule type" value="Genomic_DNA"/>
</dbReference>
<dbReference type="GO" id="GO:0005615">
    <property type="term" value="C:extracellular space"/>
    <property type="evidence" value="ECO:0007669"/>
    <property type="project" value="InterPro"/>
</dbReference>
<dbReference type="InterPro" id="IPR011049">
    <property type="entry name" value="Serralysin-like_metalloprot_C"/>
</dbReference>
<feature type="region of interest" description="Disordered" evidence="5">
    <location>
        <begin position="468"/>
        <end position="515"/>
    </location>
</feature>
<dbReference type="PROSITE" id="PS00330">
    <property type="entry name" value="HEMOLYSIN_CALCIUM"/>
    <property type="match status" value="6"/>
</dbReference>
<dbReference type="Gene3D" id="2.150.10.10">
    <property type="entry name" value="Serralysin-like metalloprotease, C-terminal"/>
    <property type="match status" value="3"/>
</dbReference>
<feature type="domain" description="Peptidase M10 serralysin C-terminal" evidence="6">
    <location>
        <begin position="362"/>
        <end position="421"/>
    </location>
</feature>
<dbReference type="SUPFAM" id="SSF101898">
    <property type="entry name" value="NHL repeat"/>
    <property type="match status" value="1"/>
</dbReference>
<accession>A0A7W9EZB7</accession>
<evidence type="ECO:0000256" key="2">
    <source>
        <dbReference type="ARBA" id="ARBA00004613"/>
    </source>
</evidence>
<evidence type="ECO:0000256" key="3">
    <source>
        <dbReference type="ARBA" id="ARBA00022525"/>
    </source>
</evidence>
<comment type="cofactor">
    <cofactor evidence="1">
        <name>Ca(2+)</name>
        <dbReference type="ChEBI" id="CHEBI:29108"/>
    </cofactor>
</comment>
<evidence type="ECO:0000313" key="8">
    <source>
        <dbReference type="Proteomes" id="UP000535415"/>
    </source>
</evidence>
<dbReference type="InterPro" id="IPR050557">
    <property type="entry name" value="RTX_toxin/Mannuronan_C5-epim"/>
</dbReference>
<comment type="caution">
    <text evidence="7">The sequence shown here is derived from an EMBL/GenBank/DDBJ whole genome shotgun (WGS) entry which is preliminary data.</text>
</comment>
<dbReference type="InterPro" id="IPR001343">
    <property type="entry name" value="Hemolysn_Ca-bd"/>
</dbReference>
<dbReference type="SUPFAM" id="SSF51120">
    <property type="entry name" value="beta-Roll"/>
    <property type="match status" value="3"/>
</dbReference>
<evidence type="ECO:0000256" key="1">
    <source>
        <dbReference type="ARBA" id="ARBA00001913"/>
    </source>
</evidence>
<dbReference type="RefSeq" id="WP_183530719.1">
    <property type="nucleotide sequence ID" value="NZ_JACIJM010000012.1"/>
</dbReference>
<dbReference type="Pfam" id="PF00353">
    <property type="entry name" value="HemolysinCabind"/>
    <property type="match status" value="3"/>
</dbReference>
<dbReference type="Pfam" id="PF08548">
    <property type="entry name" value="Peptidase_M10_C"/>
    <property type="match status" value="1"/>
</dbReference>
<dbReference type="GO" id="GO:0005509">
    <property type="term" value="F:calcium ion binding"/>
    <property type="evidence" value="ECO:0007669"/>
    <property type="project" value="InterPro"/>
</dbReference>
<dbReference type="PANTHER" id="PTHR38340:SF1">
    <property type="entry name" value="S-LAYER PROTEIN"/>
    <property type="match status" value="1"/>
</dbReference>
<dbReference type="PANTHER" id="PTHR38340">
    <property type="entry name" value="S-LAYER PROTEIN"/>
    <property type="match status" value="1"/>
</dbReference>
<protein>
    <submittedName>
        <fullName evidence="7">Ca2+-binding RTX toxin-like protein</fullName>
    </submittedName>
</protein>
<name>A0A7W9EZB7_9RHOB</name>
<evidence type="ECO:0000256" key="4">
    <source>
        <dbReference type="ARBA" id="ARBA00022737"/>
    </source>
</evidence>
<dbReference type="PRINTS" id="PR00313">
    <property type="entry name" value="CABNDNGRPT"/>
</dbReference>
<reference evidence="7 8" key="1">
    <citation type="submission" date="2020-08" db="EMBL/GenBank/DDBJ databases">
        <title>Genomic Encyclopedia of Type Strains, Phase IV (KMG-IV): sequencing the most valuable type-strain genomes for metagenomic binning, comparative biology and taxonomic classification.</title>
        <authorList>
            <person name="Goeker M."/>
        </authorList>
    </citation>
    <scope>NUCLEOTIDE SEQUENCE [LARGE SCALE GENOMIC DNA]</scope>
    <source>
        <strain evidence="7 8">DSM 101064</strain>
    </source>
</reference>
<keyword evidence="8" id="KW-1185">Reference proteome</keyword>
<organism evidence="7 8">
    <name type="scientific">Yoonia ponticola</name>
    <dbReference type="NCBI Taxonomy" id="1524255"/>
    <lineage>
        <taxon>Bacteria</taxon>
        <taxon>Pseudomonadati</taxon>
        <taxon>Pseudomonadota</taxon>
        <taxon>Alphaproteobacteria</taxon>
        <taxon>Rhodobacterales</taxon>
        <taxon>Paracoccaceae</taxon>
        <taxon>Yoonia</taxon>
    </lineage>
</organism>
<evidence type="ECO:0000313" key="7">
    <source>
        <dbReference type="EMBL" id="MBB5723637.1"/>
    </source>
</evidence>
<dbReference type="AlphaFoldDB" id="A0A7W9EZB7"/>
<sequence length="692" mass="71396">MPEFALIQMILRPADIGTSRITDLAIGTGALGDVLYSTTRFDGQIDSWDIAGNTLAPRDSDGFAIGPIAGNQPTLAFWDGQLLSGGGVSGGLTLRDLHANGTLGTASTLGGTNSFAGPLVQPVVTTLLGGNTSLHAGISNDSGIVQVIMDPAGTVISTTTISDKGRTAADQITAMATSIIDGVTFIFTASAADLGISAWQVRDAGNLTARETLRPETGLWVSSPTAIEAINVDGQDYVVMASAGSGSLTVISTGSVGELAVVDHVIDDRNTRFDGVTALATTVHQGQTWVFAGGSDDGITAFQVLNGGRLLARAHIADTTTMTLANISALAARSNGTSIDIFAASATDPGLTRLSLSIHANDDVIIDPHGANTLSGGAGADVFVMAADGQTDTISDFTQGEDTLDLSDWNGLRSINQLYFTALTGGIQITYGDEILILRSANGTDIAASGFVETDLIAPARIPQIITAGTSGPITDVPDLPDRPELGEPTPDPIEPTPTNEIYGTRDPDTLTGSDDNDLIYGMGGNDRLYGGAGADLLFGGQGNDLLRGGSGHDFLFGGAGRDDGWQSLTTAFTSTNADTLEGDAGNDELYGQAGDDRLDGGSGNDLLTGGGGRDTFVFRSGQDRATDFNPITDRIALDDALWTGSLTASQIVDRFATDTGADTLLDFGSGNSLRLDDFDDLDLLAGQIDIF</sequence>
<gene>
    <name evidence="7" type="ORF">FHS72_003282</name>
</gene>
<dbReference type="Proteomes" id="UP000535415">
    <property type="component" value="Unassembled WGS sequence"/>
</dbReference>
<evidence type="ECO:0000256" key="5">
    <source>
        <dbReference type="SAM" id="MobiDB-lite"/>
    </source>
</evidence>
<dbReference type="InterPro" id="IPR013858">
    <property type="entry name" value="Peptidase_M10B_C"/>
</dbReference>
<evidence type="ECO:0000259" key="6">
    <source>
        <dbReference type="Pfam" id="PF08548"/>
    </source>
</evidence>
<proteinExistence type="predicted"/>